<protein>
    <submittedName>
        <fullName evidence="1">Uncharacterized protein</fullName>
    </submittedName>
</protein>
<dbReference type="AlphaFoldDB" id="A0A0G1GG67"/>
<name>A0A0G1GG67_9BACT</name>
<organism evidence="1 2">
    <name type="scientific">Candidatus Woesebacteria bacterium GW2011_GWB1_44_11b</name>
    <dbReference type="NCBI Taxonomy" id="1618580"/>
    <lineage>
        <taxon>Bacteria</taxon>
        <taxon>Candidatus Woeseibacteriota</taxon>
    </lineage>
</organism>
<comment type="caution">
    <text evidence="1">The sequence shown here is derived from an EMBL/GenBank/DDBJ whole genome shotgun (WGS) entry which is preliminary data.</text>
</comment>
<gene>
    <name evidence="1" type="ORF">UW21_C0012G0008</name>
</gene>
<proteinExistence type="predicted"/>
<evidence type="ECO:0000313" key="1">
    <source>
        <dbReference type="EMBL" id="KKT33348.1"/>
    </source>
</evidence>
<sequence>MVETDRNIQPDEEKKGGIKRKTFVSFVASRFPRSKNAQEAGERIWDWVEFINAGDSYLECGFRGTEDRVVCMRFDLKQNLLIVDGGKNGGFRGDLSLKRLKNISPDGDDQEKPGVQCVRIKPTVRTQSEGLTIYRDGTVRYKNTKE</sequence>
<dbReference type="Proteomes" id="UP000034192">
    <property type="component" value="Unassembled WGS sequence"/>
</dbReference>
<accession>A0A0G1GG67</accession>
<reference evidence="1 2" key="1">
    <citation type="journal article" date="2015" name="Nature">
        <title>rRNA introns, odd ribosomes, and small enigmatic genomes across a large radiation of phyla.</title>
        <authorList>
            <person name="Brown C.T."/>
            <person name="Hug L.A."/>
            <person name="Thomas B.C."/>
            <person name="Sharon I."/>
            <person name="Castelle C.J."/>
            <person name="Singh A."/>
            <person name="Wilkins M.J."/>
            <person name="Williams K.H."/>
            <person name="Banfield J.F."/>
        </authorList>
    </citation>
    <scope>NUCLEOTIDE SEQUENCE [LARGE SCALE GENOMIC DNA]</scope>
</reference>
<dbReference type="EMBL" id="LCHL01000012">
    <property type="protein sequence ID" value="KKT33348.1"/>
    <property type="molecule type" value="Genomic_DNA"/>
</dbReference>
<evidence type="ECO:0000313" key="2">
    <source>
        <dbReference type="Proteomes" id="UP000034192"/>
    </source>
</evidence>